<dbReference type="PROSITE" id="PS50111">
    <property type="entry name" value="CHEMOTAXIS_TRANSDUC_2"/>
    <property type="match status" value="1"/>
</dbReference>
<evidence type="ECO:0000313" key="9">
    <source>
        <dbReference type="Proteomes" id="UP000004169"/>
    </source>
</evidence>
<dbReference type="OrthoDB" id="9814202at2"/>
<dbReference type="SMART" id="SM00283">
    <property type="entry name" value="MA"/>
    <property type="match status" value="1"/>
</dbReference>
<dbReference type="PANTHER" id="PTHR32089:SF112">
    <property type="entry name" value="LYSOZYME-LIKE PROTEIN-RELATED"/>
    <property type="match status" value="1"/>
</dbReference>
<dbReference type="Proteomes" id="UP000004169">
    <property type="component" value="Unassembled WGS sequence"/>
</dbReference>
<feature type="transmembrane region" description="Helical" evidence="5">
    <location>
        <begin position="191"/>
        <end position="211"/>
    </location>
</feature>
<dbReference type="InterPro" id="IPR024478">
    <property type="entry name" value="HlyB_4HB_MCP"/>
</dbReference>
<reference evidence="8 9" key="1">
    <citation type="journal article" date="2012" name="J. Bacteriol.">
        <title>Draft Genome Sequence of the Purple Photosynthetic Bacterium Phaeospirillum molischianum DSM120, a Particularly Versatile Bacterium.</title>
        <authorList>
            <person name="Duquesne K."/>
            <person name="Prima V."/>
            <person name="Ji B."/>
            <person name="Rouy Z."/>
            <person name="Medigue C."/>
            <person name="Talla E."/>
            <person name="Sturgis J.N."/>
        </authorList>
    </citation>
    <scope>NUCLEOTIDE SEQUENCE [LARGE SCALE GENOMIC DNA]</scope>
    <source>
        <strain evidence="9">DSM120</strain>
    </source>
</reference>
<dbReference type="Gene3D" id="6.10.340.10">
    <property type="match status" value="1"/>
</dbReference>
<dbReference type="InterPro" id="IPR003660">
    <property type="entry name" value="HAMP_dom"/>
</dbReference>
<keyword evidence="9" id="KW-1185">Reference proteome</keyword>
<dbReference type="InterPro" id="IPR004090">
    <property type="entry name" value="Chemotax_Me-accpt_rcpt"/>
</dbReference>
<evidence type="ECO:0000256" key="4">
    <source>
        <dbReference type="SAM" id="Coils"/>
    </source>
</evidence>
<protein>
    <submittedName>
        <fullName evidence="8">Putative Methyl-accepting chemotaxis protein</fullName>
    </submittedName>
</protein>
<dbReference type="SUPFAM" id="SSF58104">
    <property type="entry name" value="Methyl-accepting chemotaxis protein (MCP) signaling domain"/>
    <property type="match status" value="1"/>
</dbReference>
<keyword evidence="5" id="KW-1133">Transmembrane helix</keyword>
<dbReference type="InterPro" id="IPR004089">
    <property type="entry name" value="MCPsignal_dom"/>
</dbReference>
<dbReference type="Pfam" id="PF00672">
    <property type="entry name" value="HAMP"/>
    <property type="match status" value="1"/>
</dbReference>
<keyword evidence="5" id="KW-0812">Transmembrane</keyword>
<sequence>MKALNNLKIPMKIILAFAVVMVVVVINTGVSLVKMAAMDQASEEVINNLMPSATALGGLETLVVEHRLHELAHVIATTTDEMKKQETNINNRRNQIAEILRTYTTMIISPEEQEIYDKFYRSWEIYIPASEKALDLSRRGLKQEARATQLSEGLSTYGEARKNLVAAITFNTKTAGTVGQEAKKSYHQAQITAFVSLGLLLALIGLLALGLQKSVAAPIGEMTGAMRRLADGDKTIEIPARDRGDEIGQMAEAVQVFKDNAIISDRMAAEREVEQSTREARGKRIESLTGEFDRAIASVVDLLSDSASQMEQTAQGLTGNAERANHQAATVAAATEEASASVQTVASAAEELSASIMEIGRQVEQSARISYTASEEAGRTNDTVRGLAEASGRIGVVVNLINDIASQTNLLALNATIEAARAGDAGKGFAVVAGEVKHLANQTSKATEEIGAQIGAVQTATGAAVTAIAGIVNRIEEIKTIAGAIAAAVEEQSAATADIARNVQQAAQGTNQVSSNIGGVSQSAAETGEAAALVLTSARTLSRESQQMKAVVIRFLQDVRSA</sequence>
<keyword evidence="4" id="KW-0175">Coiled coil</keyword>
<dbReference type="GO" id="GO:0006935">
    <property type="term" value="P:chemotaxis"/>
    <property type="evidence" value="ECO:0007669"/>
    <property type="project" value="InterPro"/>
</dbReference>
<dbReference type="EMBL" id="CAHP01000035">
    <property type="protein sequence ID" value="CCG42710.1"/>
    <property type="molecule type" value="Genomic_DNA"/>
</dbReference>
<evidence type="ECO:0000259" key="7">
    <source>
        <dbReference type="PROSITE" id="PS50885"/>
    </source>
</evidence>
<dbReference type="GO" id="GO:0007165">
    <property type="term" value="P:signal transduction"/>
    <property type="evidence" value="ECO:0007669"/>
    <property type="project" value="UniProtKB-KW"/>
</dbReference>
<organism evidence="8 9">
    <name type="scientific">Magnetospirillum molischianum DSM 120</name>
    <dbReference type="NCBI Taxonomy" id="1150626"/>
    <lineage>
        <taxon>Bacteria</taxon>
        <taxon>Pseudomonadati</taxon>
        <taxon>Pseudomonadota</taxon>
        <taxon>Alphaproteobacteria</taxon>
        <taxon>Rhodospirillales</taxon>
        <taxon>Rhodospirillaceae</taxon>
        <taxon>Magnetospirillum</taxon>
    </lineage>
</organism>
<dbReference type="CDD" id="cd06225">
    <property type="entry name" value="HAMP"/>
    <property type="match status" value="1"/>
</dbReference>
<feature type="domain" description="HAMP" evidence="7">
    <location>
        <begin position="213"/>
        <end position="266"/>
    </location>
</feature>
<dbReference type="Pfam" id="PF00015">
    <property type="entry name" value="MCPsignal"/>
    <property type="match status" value="1"/>
</dbReference>
<feature type="coiled-coil region" evidence="4">
    <location>
        <begin position="75"/>
        <end position="102"/>
    </location>
</feature>
<name>H8FWH2_MAGML</name>
<keyword evidence="1 3" id="KW-0807">Transducer</keyword>
<evidence type="ECO:0000256" key="1">
    <source>
        <dbReference type="ARBA" id="ARBA00023224"/>
    </source>
</evidence>
<comment type="caution">
    <text evidence="8">The sequence shown here is derived from an EMBL/GenBank/DDBJ whole genome shotgun (WGS) entry which is preliminary data.</text>
</comment>
<comment type="similarity">
    <text evidence="2">Belongs to the methyl-accepting chemotaxis (MCP) protein family.</text>
</comment>
<keyword evidence="5" id="KW-0472">Membrane</keyword>
<dbReference type="eggNOG" id="COG0840">
    <property type="taxonomic scope" value="Bacteria"/>
</dbReference>
<dbReference type="STRING" id="1150626.PHAMO_400091"/>
<feature type="transmembrane region" description="Helical" evidence="5">
    <location>
        <begin position="13"/>
        <end position="33"/>
    </location>
</feature>
<dbReference type="GO" id="GO:0016020">
    <property type="term" value="C:membrane"/>
    <property type="evidence" value="ECO:0007669"/>
    <property type="project" value="InterPro"/>
</dbReference>
<feature type="domain" description="Methyl-accepting transducer" evidence="6">
    <location>
        <begin position="299"/>
        <end position="528"/>
    </location>
</feature>
<evidence type="ECO:0000313" key="8">
    <source>
        <dbReference type="EMBL" id="CCG42710.1"/>
    </source>
</evidence>
<dbReference type="AlphaFoldDB" id="H8FWH2"/>
<dbReference type="RefSeq" id="WP_002730485.1">
    <property type="nucleotide sequence ID" value="NZ_CAHP01000035.1"/>
</dbReference>
<gene>
    <name evidence="8" type="ORF">PHAMO_400091</name>
</gene>
<proteinExistence type="inferred from homology"/>
<dbReference type="Pfam" id="PF12729">
    <property type="entry name" value="4HB_MCP_1"/>
    <property type="match status" value="1"/>
</dbReference>
<evidence type="ECO:0000256" key="5">
    <source>
        <dbReference type="SAM" id="Phobius"/>
    </source>
</evidence>
<dbReference type="PROSITE" id="PS50885">
    <property type="entry name" value="HAMP"/>
    <property type="match status" value="1"/>
</dbReference>
<dbReference type="GO" id="GO:0004888">
    <property type="term" value="F:transmembrane signaling receptor activity"/>
    <property type="evidence" value="ECO:0007669"/>
    <property type="project" value="InterPro"/>
</dbReference>
<dbReference type="PRINTS" id="PR00260">
    <property type="entry name" value="CHEMTRNSDUCR"/>
</dbReference>
<evidence type="ECO:0000256" key="3">
    <source>
        <dbReference type="PROSITE-ProRule" id="PRU00284"/>
    </source>
</evidence>
<dbReference type="Gene3D" id="1.10.287.950">
    <property type="entry name" value="Methyl-accepting chemotaxis protein"/>
    <property type="match status" value="1"/>
</dbReference>
<dbReference type="SMART" id="SM00304">
    <property type="entry name" value="HAMP"/>
    <property type="match status" value="1"/>
</dbReference>
<evidence type="ECO:0000256" key="2">
    <source>
        <dbReference type="ARBA" id="ARBA00029447"/>
    </source>
</evidence>
<evidence type="ECO:0000259" key="6">
    <source>
        <dbReference type="PROSITE" id="PS50111"/>
    </source>
</evidence>
<dbReference type="PANTHER" id="PTHR32089">
    <property type="entry name" value="METHYL-ACCEPTING CHEMOTAXIS PROTEIN MCPB"/>
    <property type="match status" value="1"/>
</dbReference>
<accession>H8FWH2</accession>